<proteinExistence type="inferred from homology"/>
<comment type="similarity">
    <text evidence="4">Belongs to the HepT RNase toxin family.</text>
</comment>
<dbReference type="Pfam" id="PF01934">
    <property type="entry name" value="HepT-like"/>
    <property type="match status" value="1"/>
</dbReference>
<dbReference type="Proteomes" id="UP001564657">
    <property type="component" value="Unassembled WGS sequence"/>
</dbReference>
<dbReference type="Gene3D" id="1.20.120.580">
    <property type="entry name" value="bsu32300-like"/>
    <property type="match status" value="1"/>
</dbReference>
<dbReference type="EMBL" id="JBGEWD010000001">
    <property type="protein sequence ID" value="MEY7998776.1"/>
    <property type="molecule type" value="Genomic_DNA"/>
</dbReference>
<accession>A0ABV4BJ13</accession>
<evidence type="ECO:0000313" key="6">
    <source>
        <dbReference type="Proteomes" id="UP001564657"/>
    </source>
</evidence>
<evidence type="ECO:0000256" key="2">
    <source>
        <dbReference type="ARBA" id="ARBA00022722"/>
    </source>
</evidence>
<evidence type="ECO:0000256" key="1">
    <source>
        <dbReference type="ARBA" id="ARBA00022649"/>
    </source>
</evidence>
<evidence type="ECO:0000256" key="4">
    <source>
        <dbReference type="ARBA" id="ARBA00024207"/>
    </source>
</evidence>
<dbReference type="InterPro" id="IPR037038">
    <property type="entry name" value="HepT-like_sf"/>
</dbReference>
<evidence type="ECO:0000256" key="3">
    <source>
        <dbReference type="ARBA" id="ARBA00022801"/>
    </source>
</evidence>
<dbReference type="InterPro" id="IPR008201">
    <property type="entry name" value="HepT-like"/>
</dbReference>
<name>A0ABV4BJ13_9CLOT</name>
<protein>
    <submittedName>
        <fullName evidence="5">HepT-like ribonuclease domain-containing protein</fullName>
    </submittedName>
</protein>
<evidence type="ECO:0000313" key="5">
    <source>
        <dbReference type="EMBL" id="MEY7998776.1"/>
    </source>
</evidence>
<keyword evidence="2" id="KW-0540">Nuclease</keyword>
<comment type="caution">
    <text evidence="5">The sequence shown here is derived from an EMBL/GenBank/DDBJ whole genome shotgun (WGS) entry which is preliminary data.</text>
</comment>
<organism evidence="5 6">
    <name type="scientific">Clostridium moutaii</name>
    <dbReference type="NCBI Taxonomy" id="3240932"/>
    <lineage>
        <taxon>Bacteria</taxon>
        <taxon>Bacillati</taxon>
        <taxon>Bacillota</taxon>
        <taxon>Clostridia</taxon>
        <taxon>Eubacteriales</taxon>
        <taxon>Clostridiaceae</taxon>
        <taxon>Clostridium</taxon>
    </lineage>
</organism>
<sequence>MRINIAVHDYQTVNLDIVRAIIENHIDDLKGFSKLMLNLK</sequence>
<keyword evidence="3" id="KW-0378">Hydrolase</keyword>
<keyword evidence="6" id="KW-1185">Reference proteome</keyword>
<reference evidence="5 6" key="1">
    <citation type="submission" date="2024-08" db="EMBL/GenBank/DDBJ databases">
        <title>Clostridium lapicellarii sp. nov., and Clostridium renhuaiense sp. nov., two species isolated from the mud in a fermentation cellar used for producing sauce-flavour Chinese liquors.</title>
        <authorList>
            <person name="Yang F."/>
            <person name="Wang H."/>
            <person name="Chen L.Q."/>
            <person name="Zhou N."/>
            <person name="Lu J.J."/>
            <person name="Pu X.X."/>
            <person name="Wan B."/>
            <person name="Wang L."/>
            <person name="Liu S.J."/>
        </authorList>
    </citation>
    <scope>NUCLEOTIDE SEQUENCE [LARGE SCALE GENOMIC DNA]</scope>
    <source>
        <strain evidence="5 6">MT-5</strain>
    </source>
</reference>
<keyword evidence="1" id="KW-1277">Toxin-antitoxin system</keyword>
<gene>
    <name evidence="5" type="ORF">AB8U03_00955</name>
</gene>